<feature type="domain" description="NadR/Ttd14 AAA" evidence="1">
    <location>
        <begin position="5"/>
        <end position="185"/>
    </location>
</feature>
<evidence type="ECO:0000313" key="3">
    <source>
        <dbReference type="Proteomes" id="UP000242287"/>
    </source>
</evidence>
<organism evidence="2 3">
    <name type="scientific">Amanita thiersii Skay4041</name>
    <dbReference type="NCBI Taxonomy" id="703135"/>
    <lineage>
        <taxon>Eukaryota</taxon>
        <taxon>Fungi</taxon>
        <taxon>Dikarya</taxon>
        <taxon>Basidiomycota</taxon>
        <taxon>Agaricomycotina</taxon>
        <taxon>Agaricomycetes</taxon>
        <taxon>Agaricomycetidae</taxon>
        <taxon>Agaricales</taxon>
        <taxon>Pluteineae</taxon>
        <taxon>Amanitaceae</taxon>
        <taxon>Amanita</taxon>
    </lineage>
</organism>
<dbReference type="OrthoDB" id="6118920at2759"/>
<reference evidence="2 3" key="1">
    <citation type="submission" date="2014-02" db="EMBL/GenBank/DDBJ databases">
        <title>Transposable element dynamics among asymbiotic and ectomycorrhizal Amanita fungi.</title>
        <authorList>
            <consortium name="DOE Joint Genome Institute"/>
            <person name="Hess J."/>
            <person name="Skrede I."/>
            <person name="Wolfe B."/>
            <person name="LaButti K."/>
            <person name="Ohm R.A."/>
            <person name="Grigoriev I.V."/>
            <person name="Pringle A."/>
        </authorList>
    </citation>
    <scope>NUCLEOTIDE SEQUENCE [LARGE SCALE GENOMIC DNA]</scope>
    <source>
        <strain evidence="2 3">SKay4041</strain>
    </source>
</reference>
<evidence type="ECO:0000259" key="1">
    <source>
        <dbReference type="Pfam" id="PF13521"/>
    </source>
</evidence>
<keyword evidence="3" id="KW-1185">Reference proteome</keyword>
<dbReference type="Pfam" id="PF13521">
    <property type="entry name" value="AAA_28"/>
    <property type="match status" value="1"/>
</dbReference>
<dbReference type="Proteomes" id="UP000242287">
    <property type="component" value="Unassembled WGS sequence"/>
</dbReference>
<sequence>MPCSQSTGKTTLCAALAKHLDISGTSHVTEVARQVIREKGYTRNDIGLLQMQEDIMMAHLRREHKVRIAASTPAAPSGDGRQVASLTHFVLCDRSAIDPIVYALLLSKDDTTIRQERYHQLTRIEAFEQVLPLYQQPSKSLFFLLEPIEEWVVDDGVRMIENQNECFLMFRDVLECLSIRYSVIGKEMKSLSDRVKLVVRALKQE</sequence>
<evidence type="ECO:0000313" key="2">
    <source>
        <dbReference type="EMBL" id="PFH47663.1"/>
    </source>
</evidence>
<proteinExistence type="predicted"/>
<accession>A0A2A9NJ23</accession>
<protein>
    <recommendedName>
        <fullName evidence="1">NadR/Ttd14 AAA domain-containing protein</fullName>
    </recommendedName>
</protein>
<dbReference type="AlphaFoldDB" id="A0A2A9NJ23"/>
<dbReference type="EMBL" id="KZ302099">
    <property type="protein sequence ID" value="PFH47663.1"/>
    <property type="molecule type" value="Genomic_DNA"/>
</dbReference>
<dbReference type="InterPro" id="IPR027417">
    <property type="entry name" value="P-loop_NTPase"/>
</dbReference>
<dbReference type="SUPFAM" id="SSF52540">
    <property type="entry name" value="P-loop containing nucleoside triphosphate hydrolases"/>
    <property type="match status" value="1"/>
</dbReference>
<dbReference type="Gene3D" id="3.40.50.300">
    <property type="entry name" value="P-loop containing nucleotide triphosphate hydrolases"/>
    <property type="match status" value="1"/>
</dbReference>
<gene>
    <name evidence="2" type="ORF">AMATHDRAFT_67234</name>
</gene>
<dbReference type="InterPro" id="IPR038727">
    <property type="entry name" value="NadR/Ttd14_AAA_dom"/>
</dbReference>
<name>A0A2A9NJ23_9AGAR</name>